<keyword evidence="1" id="KW-1133">Transmembrane helix</keyword>
<protein>
    <submittedName>
        <fullName evidence="2">Uncharacterized protein</fullName>
    </submittedName>
</protein>
<sequence>MLPARRPVSRPTASVENDLRLGLGLSCASLVAVLWVKTWCLVAWKAARALGLAG</sequence>
<reference evidence="2 3" key="1">
    <citation type="journal article" date="2007" name="Science">
        <title>The Chlamydomonas genome reveals the evolution of key animal and plant functions.</title>
        <authorList>
            <person name="Merchant S.S."/>
            <person name="Prochnik S.E."/>
            <person name="Vallon O."/>
            <person name="Harris E.H."/>
            <person name="Karpowicz S.J."/>
            <person name="Witman G.B."/>
            <person name="Terry A."/>
            <person name="Salamov A."/>
            <person name="Fritz-Laylin L.K."/>
            <person name="Marechal-Drouard L."/>
            <person name="Marshall W.F."/>
            <person name="Qu L.H."/>
            <person name="Nelson D.R."/>
            <person name="Sanderfoot A.A."/>
            <person name="Spalding M.H."/>
            <person name="Kapitonov V.V."/>
            <person name="Ren Q."/>
            <person name="Ferris P."/>
            <person name="Lindquist E."/>
            <person name="Shapiro H."/>
            <person name="Lucas S.M."/>
            <person name="Grimwood J."/>
            <person name="Schmutz J."/>
            <person name="Cardol P."/>
            <person name="Cerutti H."/>
            <person name="Chanfreau G."/>
            <person name="Chen C.L."/>
            <person name="Cognat V."/>
            <person name="Croft M.T."/>
            <person name="Dent R."/>
            <person name="Dutcher S."/>
            <person name="Fernandez E."/>
            <person name="Fukuzawa H."/>
            <person name="Gonzalez-Ballester D."/>
            <person name="Gonzalez-Halphen D."/>
            <person name="Hallmann A."/>
            <person name="Hanikenne M."/>
            <person name="Hippler M."/>
            <person name="Inwood W."/>
            <person name="Jabbari K."/>
            <person name="Kalanon M."/>
            <person name="Kuras R."/>
            <person name="Lefebvre P.A."/>
            <person name="Lemaire S.D."/>
            <person name="Lobanov A.V."/>
            <person name="Lohr M."/>
            <person name="Manuell A."/>
            <person name="Meier I."/>
            <person name="Mets L."/>
            <person name="Mittag M."/>
            <person name="Mittelmeier T."/>
            <person name="Moroney J.V."/>
            <person name="Moseley J."/>
            <person name="Napoli C."/>
            <person name="Nedelcu A.M."/>
            <person name="Niyogi K."/>
            <person name="Novoselov S.V."/>
            <person name="Paulsen I.T."/>
            <person name="Pazour G."/>
            <person name="Purton S."/>
            <person name="Ral J.P."/>
            <person name="Riano-Pachon D.M."/>
            <person name="Riekhof W."/>
            <person name="Rymarquis L."/>
            <person name="Schroda M."/>
            <person name="Stern D."/>
            <person name="Umen J."/>
            <person name="Willows R."/>
            <person name="Wilson N."/>
            <person name="Zimmer S.L."/>
            <person name="Allmer J."/>
            <person name="Balk J."/>
            <person name="Bisova K."/>
            <person name="Chen C.J."/>
            <person name="Elias M."/>
            <person name="Gendler K."/>
            <person name="Hauser C."/>
            <person name="Lamb M.R."/>
            <person name="Ledford H."/>
            <person name="Long J.C."/>
            <person name="Minagawa J."/>
            <person name="Page M.D."/>
            <person name="Pan J."/>
            <person name="Pootakham W."/>
            <person name="Roje S."/>
            <person name="Rose A."/>
            <person name="Stahlberg E."/>
            <person name="Terauchi A.M."/>
            <person name="Yang P."/>
            <person name="Ball S."/>
            <person name="Bowler C."/>
            <person name="Dieckmann C.L."/>
            <person name="Gladyshev V.N."/>
            <person name="Green P."/>
            <person name="Jorgensen R."/>
            <person name="Mayfield S."/>
            <person name="Mueller-Roeber B."/>
            <person name="Rajamani S."/>
            <person name="Sayre R.T."/>
            <person name="Brokstein P."/>
            <person name="Dubchak I."/>
            <person name="Goodstein D."/>
            <person name="Hornick L."/>
            <person name="Huang Y.W."/>
            <person name="Jhaveri J."/>
            <person name="Luo Y."/>
            <person name="Martinez D."/>
            <person name="Ngau W.C."/>
            <person name="Otillar B."/>
            <person name="Poliakov A."/>
            <person name="Porter A."/>
            <person name="Szajkowski L."/>
            <person name="Werner G."/>
            <person name="Zhou K."/>
            <person name="Grigoriev I.V."/>
            <person name="Rokhsar D.S."/>
            <person name="Grossman A.R."/>
        </authorList>
    </citation>
    <scope>NUCLEOTIDE SEQUENCE [LARGE SCALE GENOMIC DNA]</scope>
    <source>
        <strain evidence="3">CC-503</strain>
    </source>
</reference>
<evidence type="ECO:0000313" key="3">
    <source>
        <dbReference type="Proteomes" id="UP000006906"/>
    </source>
</evidence>
<keyword evidence="3" id="KW-1185">Reference proteome</keyword>
<evidence type="ECO:0000313" key="2">
    <source>
        <dbReference type="EMBL" id="PNW75425.1"/>
    </source>
</evidence>
<dbReference type="EMBL" id="CM008973">
    <property type="protein sequence ID" value="PNW75425.1"/>
    <property type="molecule type" value="Genomic_DNA"/>
</dbReference>
<dbReference type="Proteomes" id="UP000006906">
    <property type="component" value="Chromosome 12"/>
</dbReference>
<keyword evidence="1" id="KW-0812">Transmembrane</keyword>
<proteinExistence type="predicted"/>
<dbReference type="RefSeq" id="XP_042918576.1">
    <property type="nucleotide sequence ID" value="XM_043068491.1"/>
</dbReference>
<dbReference type="InParanoid" id="A0A2K3D4G6"/>
<accession>A0A2K3D4G6</accession>
<gene>
    <name evidence="2" type="ORF">CHLRE_12g526388v5</name>
</gene>
<dbReference type="KEGG" id="cre:CHLRE_12g526388v5"/>
<keyword evidence="1" id="KW-0472">Membrane</keyword>
<organism evidence="2 3">
    <name type="scientific">Chlamydomonas reinhardtii</name>
    <name type="common">Chlamydomonas smithii</name>
    <dbReference type="NCBI Taxonomy" id="3055"/>
    <lineage>
        <taxon>Eukaryota</taxon>
        <taxon>Viridiplantae</taxon>
        <taxon>Chlorophyta</taxon>
        <taxon>core chlorophytes</taxon>
        <taxon>Chlorophyceae</taxon>
        <taxon>CS clade</taxon>
        <taxon>Chlamydomonadales</taxon>
        <taxon>Chlamydomonadaceae</taxon>
        <taxon>Chlamydomonas</taxon>
    </lineage>
</organism>
<feature type="transmembrane region" description="Helical" evidence="1">
    <location>
        <begin position="21"/>
        <end position="44"/>
    </location>
</feature>
<name>A0A2K3D4G6_CHLRE</name>
<evidence type="ECO:0000256" key="1">
    <source>
        <dbReference type="SAM" id="Phobius"/>
    </source>
</evidence>
<dbReference type="GeneID" id="66055630"/>
<dbReference type="Gramene" id="PNW75425">
    <property type="protein sequence ID" value="PNW75425"/>
    <property type="gene ID" value="CHLRE_12g526388v5"/>
</dbReference>
<dbReference type="AlphaFoldDB" id="A0A2K3D4G6"/>